<keyword evidence="3" id="KW-1185">Reference proteome</keyword>
<feature type="compositionally biased region" description="Polar residues" evidence="1">
    <location>
        <begin position="143"/>
        <end position="158"/>
    </location>
</feature>
<evidence type="ECO:0000313" key="3">
    <source>
        <dbReference type="Proteomes" id="UP000217790"/>
    </source>
</evidence>
<feature type="region of interest" description="Disordered" evidence="1">
    <location>
        <begin position="234"/>
        <end position="263"/>
    </location>
</feature>
<feature type="compositionally biased region" description="Low complexity" evidence="1">
    <location>
        <begin position="171"/>
        <end position="185"/>
    </location>
</feature>
<sequence>MPETSLVSKTRAQKLVLTSTFTEPPSTIHNPAAAADVASDNGTNYDSENDRLDAVAYLELDSDYDLSVDDNEGWNKIASEEFQDALLAHAVQLQEEMQDAKDVDWILSPVRINHEWNEHRKTACLKETQQSLDALNWWATPGASGSEQWSSKNSSAESSDIEIIKPPPSQPDSSVPSSNPSQDPSWIPSPAPVIGHTCSASVLSDALLQADKDDDEYNPNTWDHILDDIVDSRAGVAPSEDSDTAQPAPTNMLEICNWPTLRK</sequence>
<protein>
    <submittedName>
        <fullName evidence="2">Uncharacterized protein</fullName>
    </submittedName>
</protein>
<accession>A0A2H3CU36</accession>
<dbReference type="OrthoDB" id="6511194at2759"/>
<feature type="region of interest" description="Disordered" evidence="1">
    <location>
        <begin position="22"/>
        <end position="46"/>
    </location>
</feature>
<reference evidence="3" key="1">
    <citation type="journal article" date="2017" name="Nat. Ecol. Evol.">
        <title>Genome expansion and lineage-specific genetic innovations in the forest pathogenic fungi Armillaria.</title>
        <authorList>
            <person name="Sipos G."/>
            <person name="Prasanna A.N."/>
            <person name="Walter M.C."/>
            <person name="O'Connor E."/>
            <person name="Balint B."/>
            <person name="Krizsan K."/>
            <person name="Kiss B."/>
            <person name="Hess J."/>
            <person name="Varga T."/>
            <person name="Slot J."/>
            <person name="Riley R."/>
            <person name="Boka B."/>
            <person name="Rigling D."/>
            <person name="Barry K."/>
            <person name="Lee J."/>
            <person name="Mihaltcheva S."/>
            <person name="LaButti K."/>
            <person name="Lipzen A."/>
            <person name="Waldron R."/>
            <person name="Moloney N.M."/>
            <person name="Sperisen C."/>
            <person name="Kredics L."/>
            <person name="Vagvoelgyi C."/>
            <person name="Patrignani A."/>
            <person name="Fitzpatrick D."/>
            <person name="Nagy I."/>
            <person name="Doyle S."/>
            <person name="Anderson J.B."/>
            <person name="Grigoriev I.V."/>
            <person name="Gueldener U."/>
            <person name="Muensterkoetter M."/>
            <person name="Nagy L.G."/>
        </authorList>
    </citation>
    <scope>NUCLEOTIDE SEQUENCE [LARGE SCALE GENOMIC DNA]</scope>
    <source>
        <strain evidence="3">Ar21-2</strain>
    </source>
</reference>
<gene>
    <name evidence="2" type="ORF">ARMGADRAFT_1092961</name>
</gene>
<organism evidence="2 3">
    <name type="scientific">Armillaria gallica</name>
    <name type="common">Bulbous honey fungus</name>
    <name type="synonym">Armillaria bulbosa</name>
    <dbReference type="NCBI Taxonomy" id="47427"/>
    <lineage>
        <taxon>Eukaryota</taxon>
        <taxon>Fungi</taxon>
        <taxon>Dikarya</taxon>
        <taxon>Basidiomycota</taxon>
        <taxon>Agaricomycotina</taxon>
        <taxon>Agaricomycetes</taxon>
        <taxon>Agaricomycetidae</taxon>
        <taxon>Agaricales</taxon>
        <taxon>Marasmiineae</taxon>
        <taxon>Physalacriaceae</taxon>
        <taxon>Armillaria</taxon>
    </lineage>
</organism>
<evidence type="ECO:0000256" key="1">
    <source>
        <dbReference type="SAM" id="MobiDB-lite"/>
    </source>
</evidence>
<dbReference type="EMBL" id="KZ293767">
    <property type="protein sequence ID" value="PBK79633.1"/>
    <property type="molecule type" value="Genomic_DNA"/>
</dbReference>
<dbReference type="AlphaFoldDB" id="A0A2H3CU36"/>
<evidence type="ECO:0000313" key="2">
    <source>
        <dbReference type="EMBL" id="PBK79633.1"/>
    </source>
</evidence>
<name>A0A2H3CU36_ARMGA</name>
<proteinExistence type="predicted"/>
<dbReference type="Proteomes" id="UP000217790">
    <property type="component" value="Unassembled WGS sequence"/>
</dbReference>
<dbReference type="InParanoid" id="A0A2H3CU36"/>
<feature type="region of interest" description="Disordered" evidence="1">
    <location>
        <begin position="142"/>
        <end position="192"/>
    </location>
</feature>